<evidence type="ECO:0000313" key="2">
    <source>
        <dbReference type="Proteomes" id="UP000177325"/>
    </source>
</evidence>
<sequence length="136" mass="15439">MNSLDVIETLARLIVDQCERTARLLLQLGLPEEDKLKLRAGIRYELDSLDLVLRSAERMMLGELGQVMASFSLMQKSEGELLQMDKSTNRVESRFVFAAQLSGLEAEVTETRERIADKIAELRQLVSNERQLLLGM</sequence>
<dbReference type="EMBL" id="MFMM01000001">
    <property type="protein sequence ID" value="OGG84867.1"/>
    <property type="molecule type" value="Genomic_DNA"/>
</dbReference>
<dbReference type="STRING" id="1798525.A3G90_02200"/>
<name>A0A1F6FG79_9BACT</name>
<organism evidence="1 2">
    <name type="scientific">Candidatus Kaiserbacteria bacterium RIFCSPLOWO2_12_FULL_45_26</name>
    <dbReference type="NCBI Taxonomy" id="1798525"/>
    <lineage>
        <taxon>Bacteria</taxon>
        <taxon>Candidatus Kaiseribacteriota</taxon>
    </lineage>
</organism>
<evidence type="ECO:0000313" key="1">
    <source>
        <dbReference type="EMBL" id="OGG84867.1"/>
    </source>
</evidence>
<proteinExistence type="predicted"/>
<comment type="caution">
    <text evidence="1">The sequence shown here is derived from an EMBL/GenBank/DDBJ whole genome shotgun (WGS) entry which is preliminary data.</text>
</comment>
<reference evidence="1 2" key="1">
    <citation type="journal article" date="2016" name="Nat. Commun.">
        <title>Thousands of microbial genomes shed light on interconnected biogeochemical processes in an aquifer system.</title>
        <authorList>
            <person name="Anantharaman K."/>
            <person name="Brown C.T."/>
            <person name="Hug L.A."/>
            <person name="Sharon I."/>
            <person name="Castelle C.J."/>
            <person name="Probst A.J."/>
            <person name="Thomas B.C."/>
            <person name="Singh A."/>
            <person name="Wilkins M.J."/>
            <person name="Karaoz U."/>
            <person name="Brodie E.L."/>
            <person name="Williams K.H."/>
            <person name="Hubbard S.S."/>
            <person name="Banfield J.F."/>
        </authorList>
    </citation>
    <scope>NUCLEOTIDE SEQUENCE [LARGE SCALE GENOMIC DNA]</scope>
</reference>
<dbReference type="Proteomes" id="UP000177325">
    <property type="component" value="Unassembled WGS sequence"/>
</dbReference>
<accession>A0A1F6FG79</accession>
<protein>
    <submittedName>
        <fullName evidence="1">Uncharacterized protein</fullName>
    </submittedName>
</protein>
<dbReference type="AlphaFoldDB" id="A0A1F6FG79"/>
<gene>
    <name evidence="1" type="ORF">A3G90_02200</name>
</gene>